<feature type="signal peptide" evidence="2">
    <location>
        <begin position="1"/>
        <end position="21"/>
    </location>
</feature>
<feature type="non-terminal residue" evidence="3">
    <location>
        <position position="1"/>
    </location>
</feature>
<reference evidence="4" key="1">
    <citation type="journal article" date="2019" name="Int. J. Syst. Evol. Microbiol.">
        <title>The Global Catalogue of Microorganisms (GCM) 10K type strain sequencing project: providing services to taxonomists for standard genome sequencing and annotation.</title>
        <authorList>
            <consortium name="The Broad Institute Genomics Platform"/>
            <consortium name="The Broad Institute Genome Sequencing Center for Infectious Disease"/>
            <person name="Wu L."/>
            <person name="Ma J."/>
        </authorList>
    </citation>
    <scope>NUCLEOTIDE SEQUENCE [LARGE SCALE GENOMIC DNA]</scope>
    <source>
        <strain evidence="4">CCUG 62974</strain>
    </source>
</reference>
<evidence type="ECO:0000313" key="3">
    <source>
        <dbReference type="EMBL" id="MFD0884516.1"/>
    </source>
</evidence>
<evidence type="ECO:0000313" key="4">
    <source>
        <dbReference type="Proteomes" id="UP001597024"/>
    </source>
</evidence>
<dbReference type="EMBL" id="JBHTHX010000179">
    <property type="protein sequence ID" value="MFD0884516.1"/>
    <property type="molecule type" value="Genomic_DNA"/>
</dbReference>
<protein>
    <recommendedName>
        <fullName evidence="5">ABC transporter permease</fullName>
    </recommendedName>
</protein>
<feature type="chain" id="PRO_5047226456" description="ABC transporter permease" evidence="2">
    <location>
        <begin position="22"/>
        <end position="219"/>
    </location>
</feature>
<organism evidence="3 4">
    <name type="scientific">Streptosporangium algeriense</name>
    <dbReference type="NCBI Taxonomy" id="1682748"/>
    <lineage>
        <taxon>Bacteria</taxon>
        <taxon>Bacillati</taxon>
        <taxon>Actinomycetota</taxon>
        <taxon>Actinomycetes</taxon>
        <taxon>Streptosporangiales</taxon>
        <taxon>Streptosporangiaceae</taxon>
        <taxon>Streptosporangium</taxon>
    </lineage>
</organism>
<keyword evidence="1" id="KW-1133">Transmembrane helix</keyword>
<accession>A0ABW3DKU3</accession>
<sequence length="219" mass="22377">RRWLVAITLLAGLAAAVGTSAAQPAGRTFATLMEAAQILMSVTVPFLGALLVHDLRGAPRTARLAPTLLAATLLAVAAGLFGVLVCALTLTFAPAVSGADPWLNVGVLSVGGVLVQVTAQLTGTALGLLLRSSVIACLGTIVLPMGLWLALGAADVLHPAQAWLTPYASAQNLLSGRMTLLAWLQWTVVLLIWGVGLNAVGAARLRRVPAVRTGPGEAS</sequence>
<comment type="caution">
    <text evidence="3">The sequence shown here is derived from an EMBL/GenBank/DDBJ whole genome shotgun (WGS) entry which is preliminary data.</text>
</comment>
<dbReference type="Proteomes" id="UP001597024">
    <property type="component" value="Unassembled WGS sequence"/>
</dbReference>
<keyword evidence="4" id="KW-1185">Reference proteome</keyword>
<evidence type="ECO:0000256" key="2">
    <source>
        <dbReference type="SAM" id="SignalP"/>
    </source>
</evidence>
<evidence type="ECO:0000256" key="1">
    <source>
        <dbReference type="SAM" id="Phobius"/>
    </source>
</evidence>
<name>A0ABW3DKU3_9ACTN</name>
<keyword evidence="2" id="KW-0732">Signal</keyword>
<gene>
    <name evidence="3" type="ORF">ACFQ08_08105</name>
</gene>
<feature type="transmembrane region" description="Helical" evidence="1">
    <location>
        <begin position="183"/>
        <end position="203"/>
    </location>
</feature>
<feature type="transmembrane region" description="Helical" evidence="1">
    <location>
        <begin position="32"/>
        <end position="52"/>
    </location>
</feature>
<proteinExistence type="predicted"/>
<feature type="transmembrane region" description="Helical" evidence="1">
    <location>
        <begin position="64"/>
        <end position="90"/>
    </location>
</feature>
<feature type="transmembrane region" description="Helical" evidence="1">
    <location>
        <begin position="102"/>
        <end position="121"/>
    </location>
</feature>
<evidence type="ECO:0008006" key="5">
    <source>
        <dbReference type="Google" id="ProtNLM"/>
    </source>
</evidence>
<keyword evidence="1" id="KW-0472">Membrane</keyword>
<keyword evidence="1" id="KW-0812">Transmembrane</keyword>
<feature type="transmembrane region" description="Helical" evidence="1">
    <location>
        <begin position="128"/>
        <end position="151"/>
    </location>
</feature>